<sequence length="670" mass="74035">MSWFGRSKSSKPSFADAEVIKVKSISSREISTDNLAALAFEGASISLVIAFVSPHLDFESTIRQLKAAMPDAPKIVGVMTAGELSSCGGNLYHKADNHWDHIVVQSYSSDVFSDVAIRSVPLHCEDIRSGNPTMNRKERVAKFAEEFKRIDVPFDVNYQDTLALTFFDGLSASENFFMQGLYESGKFPCYFVGGSAGGKLDFQQALVFDGDRVAHNQAVVIFAKLAPKIRYGVFKAHNFEKTSTSFVIAESDVHTRVVQSAIRDGNNQISSIVDLLCDHFNCSASKLGDALVGYSFAVEIGGELFIRSIAAINEGEGSIAFFCDLEFGDRLYLVKAKPFAQTTSQAYRDFLQGKPGKPVAMLANDCVLRRLNNGAELSQIHDFDGMSVAGFSTFGELLGVHMNQTLTALFFFKVEEGERFRDEYADNFPYHYSNFRQYFLNARINSLEQINSLQNNLVECMGAYRPLLRKMVVSFDQVSGYAQTTGSVLNDIQHKFLGFSQGIEDQGEARQELHTKVEELKQNSEEALSILSVISSIADQTNLLALNAAIEAARAGDAGRGFSVVADEVRLLSHNTQRSLDETGKTVHAVTGSINAIRDTITETETFMTQISESSKTLSEEMSSLVESSAQASEQVRESIDYISGVEVEMDQIDKEVEAIERLRKIDIQR</sequence>
<dbReference type="SMART" id="SM01204">
    <property type="entry name" value="FIST_C"/>
    <property type="match status" value="1"/>
</dbReference>
<gene>
    <name evidence="6" type="ORF">WNY58_02830</name>
</gene>
<dbReference type="SMART" id="SM00283">
    <property type="entry name" value="MA"/>
    <property type="match status" value="1"/>
</dbReference>
<reference evidence="6 7" key="1">
    <citation type="submission" date="2024-03" db="EMBL/GenBank/DDBJ databases">
        <title>Community enrichment and isolation of bacterial strains for fucoidan degradation.</title>
        <authorList>
            <person name="Sichert A."/>
        </authorList>
    </citation>
    <scope>NUCLEOTIDE SEQUENCE [LARGE SCALE GENOMIC DNA]</scope>
    <source>
        <strain evidence="6 7">AS76</strain>
    </source>
</reference>
<comment type="caution">
    <text evidence="6">The sequence shown here is derived from an EMBL/GenBank/DDBJ whole genome shotgun (WGS) entry which is preliminary data.</text>
</comment>
<dbReference type="Proteomes" id="UP001449225">
    <property type="component" value="Unassembled WGS sequence"/>
</dbReference>
<dbReference type="Gene3D" id="1.10.287.950">
    <property type="entry name" value="Methyl-accepting chemotaxis protein"/>
    <property type="match status" value="1"/>
</dbReference>
<organism evidence="6 7">
    <name type="scientific">Neptuniibacter pectenicola</name>
    <dbReference type="NCBI Taxonomy" id="1806669"/>
    <lineage>
        <taxon>Bacteria</taxon>
        <taxon>Pseudomonadati</taxon>
        <taxon>Pseudomonadota</taxon>
        <taxon>Gammaproteobacteria</taxon>
        <taxon>Oceanospirillales</taxon>
        <taxon>Oceanospirillaceae</taxon>
        <taxon>Neptuniibacter</taxon>
    </lineage>
</organism>
<dbReference type="EMBL" id="JBBMRA010000001">
    <property type="protein sequence ID" value="MEM5535319.1"/>
    <property type="molecule type" value="Genomic_DNA"/>
</dbReference>
<feature type="domain" description="Methyl-accepting transducer" evidence="5">
    <location>
        <begin position="517"/>
        <end position="664"/>
    </location>
</feature>
<accession>A0ABU9TNM0</accession>
<evidence type="ECO:0000313" key="7">
    <source>
        <dbReference type="Proteomes" id="UP001449225"/>
    </source>
</evidence>
<name>A0ABU9TNM0_9GAMM</name>
<dbReference type="PANTHER" id="PTHR32089:SF114">
    <property type="entry name" value="METHYL-ACCEPTING CHEMOTAXIS PROTEIN MCPB"/>
    <property type="match status" value="1"/>
</dbReference>
<dbReference type="Pfam" id="PF10442">
    <property type="entry name" value="FIST_C"/>
    <property type="match status" value="1"/>
</dbReference>
<dbReference type="InterPro" id="IPR013702">
    <property type="entry name" value="FIST_domain_N"/>
</dbReference>
<keyword evidence="2 3" id="KW-0807">Transducer</keyword>
<feature type="coiled-coil region" evidence="4">
    <location>
        <begin position="503"/>
        <end position="530"/>
    </location>
</feature>
<proteinExistence type="predicted"/>
<evidence type="ECO:0000256" key="2">
    <source>
        <dbReference type="ARBA" id="ARBA00023224"/>
    </source>
</evidence>
<dbReference type="InterPro" id="IPR019494">
    <property type="entry name" value="FIST_C"/>
</dbReference>
<dbReference type="InterPro" id="IPR004089">
    <property type="entry name" value="MCPsignal_dom"/>
</dbReference>
<protein>
    <submittedName>
        <fullName evidence="6">Methyl-accepting chemotaxis protein</fullName>
    </submittedName>
</protein>
<keyword evidence="4" id="KW-0175">Coiled coil</keyword>
<dbReference type="SMART" id="SM00897">
    <property type="entry name" value="FIST"/>
    <property type="match status" value="1"/>
</dbReference>
<keyword evidence="7" id="KW-1185">Reference proteome</keyword>
<evidence type="ECO:0000256" key="3">
    <source>
        <dbReference type="PROSITE-ProRule" id="PRU00284"/>
    </source>
</evidence>
<evidence type="ECO:0000256" key="1">
    <source>
        <dbReference type="ARBA" id="ARBA00004370"/>
    </source>
</evidence>
<evidence type="ECO:0000259" key="5">
    <source>
        <dbReference type="PROSITE" id="PS50111"/>
    </source>
</evidence>
<dbReference type="Pfam" id="PF00015">
    <property type="entry name" value="MCPsignal"/>
    <property type="match status" value="1"/>
</dbReference>
<dbReference type="PROSITE" id="PS50111">
    <property type="entry name" value="CHEMOTAXIS_TRANSDUC_2"/>
    <property type="match status" value="1"/>
</dbReference>
<comment type="subcellular location">
    <subcellularLocation>
        <location evidence="1">Membrane</location>
    </subcellularLocation>
</comment>
<evidence type="ECO:0000313" key="6">
    <source>
        <dbReference type="EMBL" id="MEM5535319.1"/>
    </source>
</evidence>
<dbReference type="SUPFAM" id="SSF58104">
    <property type="entry name" value="Methyl-accepting chemotaxis protein (MCP) signaling domain"/>
    <property type="match status" value="1"/>
</dbReference>
<dbReference type="Pfam" id="PF08495">
    <property type="entry name" value="FIST"/>
    <property type="match status" value="1"/>
</dbReference>
<dbReference type="PANTHER" id="PTHR32089">
    <property type="entry name" value="METHYL-ACCEPTING CHEMOTAXIS PROTEIN MCPB"/>
    <property type="match status" value="1"/>
</dbReference>
<evidence type="ECO:0000256" key="4">
    <source>
        <dbReference type="SAM" id="Coils"/>
    </source>
</evidence>
<dbReference type="RefSeq" id="WP_342853661.1">
    <property type="nucleotide sequence ID" value="NZ_JBBMRA010000001.1"/>
</dbReference>